<dbReference type="InterPro" id="IPR018338">
    <property type="entry name" value="Carbonic_anhydrase_a-class_CS"/>
</dbReference>
<comment type="caution">
    <text evidence="12">The sequence shown here is derived from an EMBL/GenBank/DDBJ whole genome shotgun (WGS) entry which is preliminary data.</text>
</comment>
<evidence type="ECO:0000256" key="3">
    <source>
        <dbReference type="ARBA" id="ARBA00010718"/>
    </source>
</evidence>
<dbReference type="InterPro" id="IPR041891">
    <property type="entry name" value="Alpha_CA_prokaryot-like"/>
</dbReference>
<sequence length="251" mass="28630">MIRRFIVCGVMAFVLLAGSSTIHAVAPASGNEKFQPDKLHFSYERQDEWEFVSGNMQSPINIDTSKVVDYLGSGLELSYEPIGTYVEDNGHSIQVGLRGKAEIDDRDFSVSQVHFHAPSEHTVDGKHFPLEGHFVHQAQDGRIAVIGVMYEIGRPNEAFQQILDAVKSIPKGSKESKIEHLKPTRLLPNTLSYYHYLGSLTTPPLTENVEWYVLTESVQISQEQLKEFHRYYDHNNRDIQKRNGRKVFLWD</sequence>
<comment type="catalytic activity">
    <reaction evidence="9 10">
        <text>hydrogencarbonate + H(+) = CO2 + H2O</text>
        <dbReference type="Rhea" id="RHEA:10748"/>
        <dbReference type="ChEBI" id="CHEBI:15377"/>
        <dbReference type="ChEBI" id="CHEBI:15378"/>
        <dbReference type="ChEBI" id="CHEBI:16526"/>
        <dbReference type="ChEBI" id="CHEBI:17544"/>
        <dbReference type="EC" id="4.2.1.1"/>
    </reaction>
</comment>
<keyword evidence="10" id="KW-0732">Signal</keyword>
<dbReference type="InterPro" id="IPR023561">
    <property type="entry name" value="Carbonic_anhydrase_a-class"/>
</dbReference>
<comment type="cofactor">
    <cofactor evidence="1 10">
        <name>Zn(2+)</name>
        <dbReference type="ChEBI" id="CHEBI:29105"/>
    </cofactor>
</comment>
<dbReference type="Proteomes" id="UP001597211">
    <property type="component" value="Unassembled WGS sequence"/>
</dbReference>
<evidence type="ECO:0000256" key="6">
    <source>
        <dbReference type="ARBA" id="ARBA00022723"/>
    </source>
</evidence>
<evidence type="ECO:0000256" key="1">
    <source>
        <dbReference type="ARBA" id="ARBA00001947"/>
    </source>
</evidence>
<dbReference type="PANTHER" id="PTHR18952">
    <property type="entry name" value="CARBONIC ANHYDRASE"/>
    <property type="match status" value="1"/>
</dbReference>
<evidence type="ECO:0000259" key="11">
    <source>
        <dbReference type="PROSITE" id="PS51144"/>
    </source>
</evidence>
<keyword evidence="6 10" id="KW-0479">Metal-binding</keyword>
<evidence type="ECO:0000256" key="2">
    <source>
        <dbReference type="ARBA" id="ARBA00002904"/>
    </source>
</evidence>
<dbReference type="SUPFAM" id="SSF51069">
    <property type="entry name" value="Carbonic anhydrase"/>
    <property type="match status" value="1"/>
</dbReference>
<dbReference type="Pfam" id="PF00194">
    <property type="entry name" value="Carb_anhydrase"/>
    <property type="match status" value="1"/>
</dbReference>
<proteinExistence type="inferred from homology"/>
<accession>A0ABW3S621</accession>
<keyword evidence="13" id="KW-1185">Reference proteome</keyword>
<evidence type="ECO:0000256" key="4">
    <source>
        <dbReference type="ARBA" id="ARBA00012925"/>
    </source>
</evidence>
<dbReference type="EMBL" id="JBHTKZ010000002">
    <property type="protein sequence ID" value="MFD1180104.1"/>
    <property type="molecule type" value="Genomic_DNA"/>
</dbReference>
<evidence type="ECO:0000256" key="8">
    <source>
        <dbReference type="ARBA" id="ARBA00023239"/>
    </source>
</evidence>
<evidence type="ECO:0000256" key="7">
    <source>
        <dbReference type="ARBA" id="ARBA00022833"/>
    </source>
</evidence>
<name>A0ABW3S621_9BACL</name>
<comment type="function">
    <text evidence="2 10">Reversible hydration of carbon dioxide.</text>
</comment>
<evidence type="ECO:0000313" key="13">
    <source>
        <dbReference type="Proteomes" id="UP001597211"/>
    </source>
</evidence>
<dbReference type="PROSITE" id="PS00162">
    <property type="entry name" value="ALPHA_CA_1"/>
    <property type="match status" value="1"/>
</dbReference>
<gene>
    <name evidence="12" type="ORF">ACFQ2Z_01910</name>
</gene>
<feature type="domain" description="Alpha-carbonic anhydrase" evidence="11">
    <location>
        <begin position="39"/>
        <end position="251"/>
    </location>
</feature>
<evidence type="ECO:0000256" key="9">
    <source>
        <dbReference type="ARBA" id="ARBA00048348"/>
    </source>
</evidence>
<feature type="signal peptide" evidence="10">
    <location>
        <begin position="1"/>
        <end position="24"/>
    </location>
</feature>
<dbReference type="RefSeq" id="WP_240267860.1">
    <property type="nucleotide sequence ID" value="NZ_JAKSXN010000005.1"/>
</dbReference>
<evidence type="ECO:0000256" key="5">
    <source>
        <dbReference type="ARBA" id="ARBA00014628"/>
    </source>
</evidence>
<dbReference type="InterPro" id="IPR036398">
    <property type="entry name" value="CA_dom_sf"/>
</dbReference>
<dbReference type="PANTHER" id="PTHR18952:SF265">
    <property type="entry name" value="CARBONIC ANHYDRASE"/>
    <property type="match status" value="1"/>
</dbReference>
<dbReference type="PROSITE" id="PS51144">
    <property type="entry name" value="ALPHA_CA_2"/>
    <property type="match status" value="1"/>
</dbReference>
<evidence type="ECO:0000313" key="12">
    <source>
        <dbReference type="EMBL" id="MFD1180104.1"/>
    </source>
</evidence>
<dbReference type="Gene3D" id="3.10.200.10">
    <property type="entry name" value="Alpha carbonic anhydrase"/>
    <property type="match status" value="1"/>
</dbReference>
<keyword evidence="8 10" id="KW-0456">Lyase</keyword>
<organism evidence="12 13">
    <name type="scientific">Paenibacillus timonensis</name>
    <dbReference type="NCBI Taxonomy" id="225915"/>
    <lineage>
        <taxon>Bacteria</taxon>
        <taxon>Bacillati</taxon>
        <taxon>Bacillota</taxon>
        <taxon>Bacilli</taxon>
        <taxon>Bacillales</taxon>
        <taxon>Paenibacillaceae</taxon>
        <taxon>Paenibacillus</taxon>
    </lineage>
</organism>
<evidence type="ECO:0000256" key="10">
    <source>
        <dbReference type="RuleBase" id="RU367011"/>
    </source>
</evidence>
<dbReference type="CDD" id="cd03124">
    <property type="entry name" value="alpha_CA_prokaryotic_like"/>
    <property type="match status" value="1"/>
</dbReference>
<feature type="chain" id="PRO_5044997999" description="Carbonic anhydrase" evidence="10">
    <location>
        <begin position="25"/>
        <end position="251"/>
    </location>
</feature>
<reference evidence="13" key="1">
    <citation type="journal article" date="2019" name="Int. J. Syst. Evol. Microbiol.">
        <title>The Global Catalogue of Microorganisms (GCM) 10K type strain sequencing project: providing services to taxonomists for standard genome sequencing and annotation.</title>
        <authorList>
            <consortium name="The Broad Institute Genomics Platform"/>
            <consortium name="The Broad Institute Genome Sequencing Center for Infectious Disease"/>
            <person name="Wu L."/>
            <person name="Ma J."/>
        </authorList>
    </citation>
    <scope>NUCLEOTIDE SEQUENCE [LARGE SCALE GENOMIC DNA]</scope>
    <source>
        <strain evidence="13">CCUG 48216</strain>
    </source>
</reference>
<dbReference type="InterPro" id="IPR001148">
    <property type="entry name" value="CA_dom"/>
</dbReference>
<protein>
    <recommendedName>
        <fullName evidence="5 10">Carbonic anhydrase</fullName>
        <ecNumber evidence="4 10">4.2.1.1</ecNumber>
    </recommendedName>
</protein>
<dbReference type="SMART" id="SM01057">
    <property type="entry name" value="Carb_anhydrase"/>
    <property type="match status" value="1"/>
</dbReference>
<dbReference type="EC" id="4.2.1.1" evidence="4 10"/>
<keyword evidence="7 10" id="KW-0862">Zinc</keyword>
<comment type="similarity">
    <text evidence="3 10">Belongs to the alpha-carbonic anhydrase family.</text>
</comment>